<dbReference type="InterPro" id="IPR032466">
    <property type="entry name" value="Metal_Hydrolase"/>
</dbReference>
<dbReference type="Proteomes" id="UP000070184">
    <property type="component" value="Unassembled WGS sequence"/>
</dbReference>
<evidence type="ECO:0000256" key="3">
    <source>
        <dbReference type="SAM" id="MobiDB-lite"/>
    </source>
</evidence>
<evidence type="ECO:0000256" key="2">
    <source>
        <dbReference type="ARBA" id="ARBA00022975"/>
    </source>
</evidence>
<evidence type="ECO:0000313" key="6">
    <source>
        <dbReference type="Proteomes" id="UP000070184"/>
    </source>
</evidence>
<dbReference type="SUPFAM" id="SSF51556">
    <property type="entry name" value="Metallo-dependent hydrolases"/>
    <property type="match status" value="1"/>
</dbReference>
<dbReference type="PANTHER" id="PTHR43668:SF2">
    <property type="entry name" value="ALLANTOINASE"/>
    <property type="match status" value="1"/>
</dbReference>
<keyword evidence="2" id="KW-0665">Pyrimidine biosynthesis</keyword>
<dbReference type="SUPFAM" id="SSF51338">
    <property type="entry name" value="Composite domain of metallo-dependent hydrolases"/>
    <property type="match status" value="1"/>
</dbReference>
<protein>
    <recommendedName>
        <fullName evidence="4">Amidohydrolase-related domain-containing protein</fullName>
    </recommendedName>
</protein>
<dbReference type="GO" id="GO:0005737">
    <property type="term" value="C:cytoplasm"/>
    <property type="evidence" value="ECO:0007669"/>
    <property type="project" value="TreeGrafter"/>
</dbReference>
<comment type="similarity">
    <text evidence="1">Belongs to the metallo-dependent hydrolases superfamily. Hydantoinase/dihydropyrimidinase family.</text>
</comment>
<dbReference type="AlphaFoldDB" id="A0A133U7U9"/>
<dbReference type="EMBL" id="LHXK01000009">
    <property type="protein sequence ID" value="KXA90237.1"/>
    <property type="molecule type" value="Genomic_DNA"/>
</dbReference>
<evidence type="ECO:0000259" key="4">
    <source>
        <dbReference type="Pfam" id="PF01979"/>
    </source>
</evidence>
<name>A0A133U7U9_9EURY</name>
<keyword evidence="6" id="KW-1185">Reference proteome</keyword>
<dbReference type="Gene3D" id="3.20.20.140">
    <property type="entry name" value="Metal-dependent hydrolases"/>
    <property type="match status" value="1"/>
</dbReference>
<comment type="caution">
    <text evidence="5">The sequence shown here is derived from an EMBL/GenBank/DDBJ whole genome shotgun (WGS) entry which is preliminary data.</text>
</comment>
<dbReference type="FunFam" id="3.20.20.140:FF:000174">
    <property type="entry name" value="Dihydropyrimidinase-related protein 2"/>
    <property type="match status" value="1"/>
</dbReference>
<organism evidence="5 6">
    <name type="scientific">candidate division MSBL1 archaeon SCGC-AAA259B11</name>
    <dbReference type="NCBI Taxonomy" id="1698260"/>
    <lineage>
        <taxon>Archaea</taxon>
        <taxon>Methanobacteriati</taxon>
        <taxon>Methanobacteriota</taxon>
        <taxon>candidate division MSBL1</taxon>
    </lineage>
</organism>
<evidence type="ECO:0000313" key="5">
    <source>
        <dbReference type="EMBL" id="KXA90237.1"/>
    </source>
</evidence>
<dbReference type="Gene3D" id="2.30.40.10">
    <property type="entry name" value="Urease, subunit C, domain 1"/>
    <property type="match status" value="1"/>
</dbReference>
<feature type="region of interest" description="Disordered" evidence="3">
    <location>
        <begin position="188"/>
        <end position="211"/>
    </location>
</feature>
<sequence>MPGLTVRNAKLFLPTGLTSGNLTVEDGLIKDISKTNLPAGNHVIDADGGLVIPGVIDAHAHFYDPKFSQREDFENGSKAAAAGGVTTIFSMPLDSPILKPEEVEKTIKAGEKNSIIDFSLHAGNMTKNSSQYISRIVKMGIKTFKLFTSPPYALERNDRRRIMRAIDQERGISFIHAEDREIIREKTEKLKNAGRKDPSAHAEARPNEAEEKAVREIITDQKKIGNHIHFAHLSTRQATQLVKNAKTSEEKISAETCPHFLVFTQEDLEKKGPYLRTNPSLKSKKDVAALWKALSTGTIDMVTTDHAPGTREEKEVGKNNIWKSQIGIPGVETLLPIMFSEGVNEGRITLNRLVDLLCVAPARRFGIYPKKGCIKEGTDADLVIIDQKKKMKIKNKNIHYKVGWTPYDGMEIQGVPVFTISRGEVIAREGKIQDEPGRGRFLPVSD</sequence>
<reference evidence="5 6" key="1">
    <citation type="journal article" date="2016" name="Sci. Rep.">
        <title>Metabolic traits of an uncultured archaeal lineage -MSBL1- from brine pools of the Red Sea.</title>
        <authorList>
            <person name="Mwirichia R."/>
            <person name="Alam I."/>
            <person name="Rashid M."/>
            <person name="Vinu M."/>
            <person name="Ba-Alawi W."/>
            <person name="Anthony Kamau A."/>
            <person name="Kamanda Ngugi D."/>
            <person name="Goker M."/>
            <person name="Klenk H.P."/>
            <person name="Bajic V."/>
            <person name="Stingl U."/>
        </authorList>
    </citation>
    <scope>NUCLEOTIDE SEQUENCE [LARGE SCALE GENOMIC DNA]</scope>
    <source>
        <strain evidence="5">SCGC-AAA259B11</strain>
    </source>
</reference>
<dbReference type="InterPro" id="IPR050138">
    <property type="entry name" value="DHOase/Allantoinase_Hydrolase"/>
</dbReference>
<accession>A0A133U7U9</accession>
<dbReference type="GO" id="GO:0004038">
    <property type="term" value="F:allantoinase activity"/>
    <property type="evidence" value="ECO:0007669"/>
    <property type="project" value="TreeGrafter"/>
</dbReference>
<feature type="domain" description="Amidohydrolase-related" evidence="4">
    <location>
        <begin position="50"/>
        <end position="423"/>
    </location>
</feature>
<dbReference type="NCBIfam" id="TIGR00857">
    <property type="entry name" value="pyrC_multi"/>
    <property type="match status" value="1"/>
</dbReference>
<dbReference type="InterPro" id="IPR006680">
    <property type="entry name" value="Amidohydro-rel"/>
</dbReference>
<proteinExistence type="inferred from homology"/>
<dbReference type="InterPro" id="IPR011059">
    <property type="entry name" value="Metal-dep_hydrolase_composite"/>
</dbReference>
<dbReference type="PANTHER" id="PTHR43668">
    <property type="entry name" value="ALLANTOINASE"/>
    <property type="match status" value="1"/>
</dbReference>
<gene>
    <name evidence="5" type="ORF">AKJ61_01145</name>
</gene>
<dbReference type="Pfam" id="PF01979">
    <property type="entry name" value="Amidohydro_1"/>
    <property type="match status" value="1"/>
</dbReference>
<evidence type="ECO:0000256" key="1">
    <source>
        <dbReference type="ARBA" id="ARBA00008829"/>
    </source>
</evidence>
<dbReference type="GO" id="GO:0006145">
    <property type="term" value="P:purine nucleobase catabolic process"/>
    <property type="evidence" value="ECO:0007669"/>
    <property type="project" value="TreeGrafter"/>
</dbReference>
<dbReference type="GO" id="GO:0006221">
    <property type="term" value="P:pyrimidine nucleotide biosynthetic process"/>
    <property type="evidence" value="ECO:0007669"/>
    <property type="project" value="UniProtKB-KW"/>
</dbReference>